<dbReference type="PANTHER" id="PTHR18934:SF99">
    <property type="entry name" value="ATP-DEPENDENT RNA HELICASE DHX37-RELATED"/>
    <property type="match status" value="1"/>
</dbReference>
<reference evidence="12 13" key="1">
    <citation type="journal article" date="2014" name="Am. J. Bot.">
        <title>Genome assembly and annotation for red clover (Trifolium pratense; Fabaceae).</title>
        <authorList>
            <person name="Istvanek J."/>
            <person name="Jaros M."/>
            <person name="Krenek A."/>
            <person name="Repkova J."/>
        </authorList>
    </citation>
    <scope>NUCLEOTIDE SEQUENCE [LARGE SCALE GENOMIC DNA]</scope>
    <source>
        <strain evidence="13">cv. Tatra</strain>
        <tissue evidence="12">Young leaves</tissue>
    </source>
</reference>
<dbReference type="PROSITE" id="PS00690">
    <property type="entry name" value="DEAH_ATP_HELICASE"/>
    <property type="match status" value="1"/>
</dbReference>
<feature type="compositionally biased region" description="Basic and acidic residues" evidence="8">
    <location>
        <begin position="205"/>
        <end position="220"/>
    </location>
</feature>
<dbReference type="EC" id="3.6.4.13" evidence="2"/>
<keyword evidence="3" id="KW-0547">Nucleotide-binding</keyword>
<evidence type="ECO:0000256" key="8">
    <source>
        <dbReference type="SAM" id="MobiDB-lite"/>
    </source>
</evidence>
<dbReference type="InterPro" id="IPR027417">
    <property type="entry name" value="P-loop_NTPase"/>
</dbReference>
<dbReference type="InterPro" id="IPR014001">
    <property type="entry name" value="Helicase_ATP-bd"/>
</dbReference>
<dbReference type="ExpressionAtlas" id="A0A2K3LLW0">
    <property type="expression patterns" value="baseline"/>
</dbReference>
<dbReference type="PANTHER" id="PTHR18934">
    <property type="entry name" value="ATP-DEPENDENT RNA HELICASE"/>
    <property type="match status" value="1"/>
</dbReference>
<comment type="caution">
    <text evidence="12">The sequence shown here is derived from an EMBL/GenBank/DDBJ whole genome shotgun (WGS) entry which is preliminary data.</text>
</comment>
<dbReference type="Gene3D" id="3.40.50.300">
    <property type="entry name" value="P-loop containing nucleotide triphosphate hydrolases"/>
    <property type="match status" value="2"/>
</dbReference>
<keyword evidence="9" id="KW-0472">Membrane</keyword>
<name>A0A2K3LLW0_TRIPR</name>
<accession>A0A2K3LLW0</accession>
<feature type="transmembrane region" description="Helical" evidence="9">
    <location>
        <begin position="34"/>
        <end position="54"/>
    </location>
</feature>
<feature type="non-terminal residue" evidence="12">
    <location>
        <position position="440"/>
    </location>
</feature>
<evidence type="ECO:0000313" key="12">
    <source>
        <dbReference type="EMBL" id="PNX79513.1"/>
    </source>
</evidence>
<dbReference type="GO" id="GO:0000462">
    <property type="term" value="P:maturation of SSU-rRNA from tricistronic rRNA transcript (SSU-rRNA, 5.8S rRNA, LSU-rRNA)"/>
    <property type="evidence" value="ECO:0007669"/>
    <property type="project" value="TreeGrafter"/>
</dbReference>
<dbReference type="Pfam" id="PF00271">
    <property type="entry name" value="Helicase_C"/>
    <property type="match status" value="1"/>
</dbReference>
<evidence type="ECO:0000256" key="3">
    <source>
        <dbReference type="ARBA" id="ARBA00022741"/>
    </source>
</evidence>
<dbReference type="GO" id="GO:0003723">
    <property type="term" value="F:RNA binding"/>
    <property type="evidence" value="ECO:0007669"/>
    <property type="project" value="TreeGrafter"/>
</dbReference>
<evidence type="ECO:0000259" key="10">
    <source>
        <dbReference type="PROSITE" id="PS51192"/>
    </source>
</evidence>
<dbReference type="PROSITE" id="PS51194">
    <property type="entry name" value="HELICASE_CTER"/>
    <property type="match status" value="1"/>
</dbReference>
<evidence type="ECO:0000256" key="1">
    <source>
        <dbReference type="ARBA" id="ARBA00008792"/>
    </source>
</evidence>
<dbReference type="PROSITE" id="PS51192">
    <property type="entry name" value="HELICASE_ATP_BIND_1"/>
    <property type="match status" value="1"/>
</dbReference>
<keyword evidence="9" id="KW-1133">Transmembrane helix</keyword>
<feature type="domain" description="Helicase C-terminal" evidence="11">
    <location>
        <begin position="255"/>
        <end position="437"/>
    </location>
</feature>
<feature type="transmembrane region" description="Helical" evidence="9">
    <location>
        <begin position="12"/>
        <end position="28"/>
    </location>
</feature>
<protein>
    <recommendedName>
        <fullName evidence="2">RNA helicase</fullName>
        <ecNumber evidence="2">3.6.4.13</ecNumber>
    </recommendedName>
</protein>
<keyword evidence="6" id="KW-0067">ATP-binding</keyword>
<dbReference type="AlphaFoldDB" id="A0A2K3LLW0"/>
<organism evidence="12 13">
    <name type="scientific">Trifolium pratense</name>
    <name type="common">Red clover</name>
    <dbReference type="NCBI Taxonomy" id="57577"/>
    <lineage>
        <taxon>Eukaryota</taxon>
        <taxon>Viridiplantae</taxon>
        <taxon>Streptophyta</taxon>
        <taxon>Embryophyta</taxon>
        <taxon>Tracheophyta</taxon>
        <taxon>Spermatophyta</taxon>
        <taxon>Magnoliopsida</taxon>
        <taxon>eudicotyledons</taxon>
        <taxon>Gunneridae</taxon>
        <taxon>Pentapetalae</taxon>
        <taxon>rosids</taxon>
        <taxon>fabids</taxon>
        <taxon>Fabales</taxon>
        <taxon>Fabaceae</taxon>
        <taxon>Papilionoideae</taxon>
        <taxon>50 kb inversion clade</taxon>
        <taxon>NPAAA clade</taxon>
        <taxon>Hologalegina</taxon>
        <taxon>IRL clade</taxon>
        <taxon>Trifolieae</taxon>
        <taxon>Trifolium</taxon>
    </lineage>
</organism>
<evidence type="ECO:0000259" key="11">
    <source>
        <dbReference type="PROSITE" id="PS51194"/>
    </source>
</evidence>
<dbReference type="CDD" id="cd18791">
    <property type="entry name" value="SF2_C_RHA"/>
    <property type="match status" value="1"/>
</dbReference>
<feature type="region of interest" description="Disordered" evidence="8">
    <location>
        <begin position="205"/>
        <end position="242"/>
    </location>
</feature>
<dbReference type="SMART" id="SM00490">
    <property type="entry name" value="HELICc"/>
    <property type="match status" value="1"/>
</dbReference>
<dbReference type="GO" id="GO:0003724">
    <property type="term" value="F:RNA helicase activity"/>
    <property type="evidence" value="ECO:0007669"/>
    <property type="project" value="UniProtKB-EC"/>
</dbReference>
<reference evidence="12 13" key="2">
    <citation type="journal article" date="2017" name="Front. Plant Sci.">
        <title>Gene Classification and Mining of Molecular Markers Useful in Red Clover (Trifolium pratense) Breeding.</title>
        <authorList>
            <person name="Istvanek J."/>
            <person name="Dluhosova J."/>
            <person name="Dluhos P."/>
            <person name="Patkova L."/>
            <person name="Nedelnik J."/>
            <person name="Repkova J."/>
        </authorList>
    </citation>
    <scope>NUCLEOTIDE SEQUENCE [LARGE SCALE GENOMIC DNA]</scope>
    <source>
        <strain evidence="13">cv. Tatra</strain>
        <tissue evidence="12">Young leaves</tissue>
    </source>
</reference>
<proteinExistence type="inferred from homology"/>
<keyword evidence="9" id="KW-0812">Transmembrane</keyword>
<sequence length="440" mass="49205">MKLAMVQASSMAAVVLLVSLNHVGWLFLPQQSVWRMSLVFVLVFVFRILNDILLRRYSVLILDEAHERSLNTDILIGILSRVIIKRQETYNDQQKWILSGESISPEQMVFPLKLVLMSATLRVQYFTSGKLFRTPPPVIKVPTRQFPKLPSGGILVFVTGQREVEALCRKLRRASKEFVMKKVKGSAEKDGTVVHETSLVVMMKDDNNFDENKSDSHDSETESELEFNDDDDNRKDSENNSNIVDVLGKEENLASLKAAFENLSAQAPLSSSNGKRTFSVNTEDGLDPSTFCREKIARENHNSSPGALFVLPLYAMLPAAAQLRVFEEVKEGERLVVVATNVAETSLTIPGIKYVVDTGREKVKNYDSTNGMETYEVKFISKASAAQRAGRAGRTAAGHFYRLYSSAAFNNEFPEFSPAEVEKVPVHGVVLFLKSMLIKD</sequence>
<dbReference type="InterPro" id="IPR001650">
    <property type="entry name" value="Helicase_C-like"/>
</dbReference>
<evidence type="ECO:0000313" key="13">
    <source>
        <dbReference type="Proteomes" id="UP000236291"/>
    </source>
</evidence>
<feature type="domain" description="Helicase ATP-binding" evidence="10">
    <location>
        <begin position="47"/>
        <end position="139"/>
    </location>
</feature>
<dbReference type="GO" id="GO:0016787">
    <property type="term" value="F:hydrolase activity"/>
    <property type="evidence" value="ECO:0007669"/>
    <property type="project" value="UniProtKB-KW"/>
</dbReference>
<feature type="compositionally biased region" description="Acidic residues" evidence="8">
    <location>
        <begin position="221"/>
        <end position="231"/>
    </location>
</feature>
<evidence type="ECO:0000256" key="4">
    <source>
        <dbReference type="ARBA" id="ARBA00022801"/>
    </source>
</evidence>
<dbReference type="GO" id="GO:0005524">
    <property type="term" value="F:ATP binding"/>
    <property type="evidence" value="ECO:0007669"/>
    <property type="project" value="UniProtKB-KW"/>
</dbReference>
<keyword evidence="5 12" id="KW-0347">Helicase</keyword>
<dbReference type="SUPFAM" id="SSF52540">
    <property type="entry name" value="P-loop containing nucleoside triphosphate hydrolases"/>
    <property type="match status" value="2"/>
</dbReference>
<dbReference type="Proteomes" id="UP000236291">
    <property type="component" value="Unassembled WGS sequence"/>
</dbReference>
<dbReference type="STRING" id="57577.A0A2K3LLW0"/>
<comment type="similarity">
    <text evidence="1">Belongs to the DEAD box helicase family. DEAH subfamily.</text>
</comment>
<evidence type="ECO:0000256" key="6">
    <source>
        <dbReference type="ARBA" id="ARBA00022840"/>
    </source>
</evidence>
<evidence type="ECO:0000256" key="5">
    <source>
        <dbReference type="ARBA" id="ARBA00022806"/>
    </source>
</evidence>
<evidence type="ECO:0000256" key="2">
    <source>
        <dbReference type="ARBA" id="ARBA00012552"/>
    </source>
</evidence>
<gene>
    <name evidence="12" type="ORF">L195_g035499</name>
</gene>
<dbReference type="InterPro" id="IPR002464">
    <property type="entry name" value="DNA/RNA_helicase_DEAH_CS"/>
</dbReference>
<keyword evidence="4" id="KW-0378">Hydrolase</keyword>
<comment type="catalytic activity">
    <reaction evidence="7">
        <text>ATP + H2O = ADP + phosphate + H(+)</text>
        <dbReference type="Rhea" id="RHEA:13065"/>
        <dbReference type="ChEBI" id="CHEBI:15377"/>
        <dbReference type="ChEBI" id="CHEBI:15378"/>
        <dbReference type="ChEBI" id="CHEBI:30616"/>
        <dbReference type="ChEBI" id="CHEBI:43474"/>
        <dbReference type="ChEBI" id="CHEBI:456216"/>
        <dbReference type="EC" id="3.6.4.13"/>
    </reaction>
</comment>
<evidence type="ECO:0000256" key="9">
    <source>
        <dbReference type="SAM" id="Phobius"/>
    </source>
</evidence>
<dbReference type="GO" id="GO:0005730">
    <property type="term" value="C:nucleolus"/>
    <property type="evidence" value="ECO:0007669"/>
    <property type="project" value="TreeGrafter"/>
</dbReference>
<evidence type="ECO:0000256" key="7">
    <source>
        <dbReference type="ARBA" id="ARBA00047984"/>
    </source>
</evidence>
<dbReference type="EMBL" id="ASHM01036123">
    <property type="protein sequence ID" value="PNX79513.1"/>
    <property type="molecule type" value="Genomic_DNA"/>
</dbReference>